<evidence type="ECO:0000256" key="5">
    <source>
        <dbReference type="ARBA" id="ARBA00023004"/>
    </source>
</evidence>
<comment type="cofactor">
    <cofactor evidence="1">
        <name>[4Fe-4S] cluster</name>
        <dbReference type="ChEBI" id="CHEBI:49883"/>
    </cofactor>
</comment>
<dbReference type="HOGENOM" id="CLU_009273_1_1_2"/>
<gene>
    <name evidence="8" type="ordered locus">Tpen_1235</name>
</gene>
<dbReference type="GO" id="GO:0051536">
    <property type="term" value="F:iron-sulfur cluster binding"/>
    <property type="evidence" value="ECO:0007669"/>
    <property type="project" value="UniProtKB-KW"/>
</dbReference>
<keyword evidence="9" id="KW-1185">Reference proteome</keyword>
<dbReference type="InterPro" id="IPR023885">
    <property type="entry name" value="4Fe4S-binding_SPASM_dom"/>
</dbReference>
<dbReference type="InterPro" id="IPR034391">
    <property type="entry name" value="AdoMet-like_SPASM_containing"/>
</dbReference>
<dbReference type="CDD" id="cd21121">
    <property type="entry name" value="SPASM_Cmo-like"/>
    <property type="match status" value="1"/>
</dbReference>
<dbReference type="SFLD" id="SFLDG01067">
    <property type="entry name" value="SPASM/twitch_domain_containing"/>
    <property type="match status" value="1"/>
</dbReference>
<dbReference type="GeneID" id="4601167"/>
<dbReference type="KEGG" id="tpe:Tpen_1235"/>
<dbReference type="SUPFAM" id="SSF102114">
    <property type="entry name" value="Radical SAM enzymes"/>
    <property type="match status" value="1"/>
</dbReference>
<dbReference type="OrthoDB" id="5620at2157"/>
<evidence type="ECO:0000256" key="3">
    <source>
        <dbReference type="ARBA" id="ARBA00022691"/>
    </source>
</evidence>
<dbReference type="InterPro" id="IPR050377">
    <property type="entry name" value="Radical_SAM_PqqE_MftC-like"/>
</dbReference>
<dbReference type="InterPro" id="IPR013785">
    <property type="entry name" value="Aldolase_TIM"/>
</dbReference>
<evidence type="ECO:0000313" key="8">
    <source>
        <dbReference type="EMBL" id="ABL78633.1"/>
    </source>
</evidence>
<keyword evidence="2" id="KW-0004">4Fe-4S</keyword>
<dbReference type="SFLD" id="SFLDS00029">
    <property type="entry name" value="Radical_SAM"/>
    <property type="match status" value="1"/>
</dbReference>
<protein>
    <submittedName>
        <fullName evidence="8">Radical SAM domain protein</fullName>
    </submittedName>
</protein>
<dbReference type="Pfam" id="PF13186">
    <property type="entry name" value="SPASM"/>
    <property type="match status" value="1"/>
</dbReference>
<dbReference type="Pfam" id="PF04055">
    <property type="entry name" value="Radical_SAM"/>
    <property type="match status" value="1"/>
</dbReference>
<evidence type="ECO:0000259" key="7">
    <source>
        <dbReference type="PROSITE" id="PS51918"/>
    </source>
</evidence>
<keyword evidence="4" id="KW-0479">Metal-binding</keyword>
<dbReference type="eggNOG" id="arCOG00938">
    <property type="taxonomic scope" value="Archaea"/>
</dbReference>
<evidence type="ECO:0000256" key="1">
    <source>
        <dbReference type="ARBA" id="ARBA00001966"/>
    </source>
</evidence>
<proteinExistence type="predicted"/>
<evidence type="ECO:0000256" key="4">
    <source>
        <dbReference type="ARBA" id="ARBA00022723"/>
    </source>
</evidence>
<dbReference type="InterPro" id="IPR007197">
    <property type="entry name" value="rSAM"/>
</dbReference>
<dbReference type="Proteomes" id="UP000000641">
    <property type="component" value="Chromosome"/>
</dbReference>
<dbReference type="EnsemblBacteria" id="ABL78633">
    <property type="protein sequence ID" value="ABL78633"/>
    <property type="gene ID" value="Tpen_1235"/>
</dbReference>
<keyword evidence="6" id="KW-0411">Iron-sulfur</keyword>
<dbReference type="SFLD" id="SFLDG01387">
    <property type="entry name" value="BtrN-like_SPASM_domain_contain"/>
    <property type="match status" value="1"/>
</dbReference>
<dbReference type="EMBL" id="CP000505">
    <property type="protein sequence ID" value="ABL78633.1"/>
    <property type="molecule type" value="Genomic_DNA"/>
</dbReference>
<dbReference type="STRING" id="368408.Tpen_1235"/>
<feature type="domain" description="Radical SAM core" evidence="7">
    <location>
        <begin position="10"/>
        <end position="225"/>
    </location>
</feature>
<dbReference type="PANTHER" id="PTHR11228">
    <property type="entry name" value="RADICAL SAM DOMAIN PROTEIN"/>
    <property type="match status" value="1"/>
</dbReference>
<keyword evidence="3" id="KW-0949">S-adenosyl-L-methionine</keyword>
<evidence type="ECO:0000256" key="2">
    <source>
        <dbReference type="ARBA" id="ARBA00022485"/>
    </source>
</evidence>
<sequence>MGRRLTVVLMGYPEGLQVEPTNECNLSCVMCVRRTWRGGAFGFMDLGLYRRLVDEGSGKLRRLALYGFGEPLLHPGFPEMVRYAREVLGDSAYILTVTNGTLMSPARAAEVFGAGIDEVAFSVDAPELDLLSRIRVGVQSYDVLGNLRSAARLKEDYGVRLGVSLVLMKSNYRRLPRVAEAAGELGLDFLVVSHVVPYSPGMVGEAVYTTASRFSVEFYEKSGQDLSVLAREAMQDEFLLHYTYASRGKRKLYLQLVDRLASSGYSVNAEIARDALSKKSLFEEVQLYLKEAARIAEEYGVEVKLPSLYADAKRRSCPYIDSNYAVVLWNGDVVPCMDLAYTHPLYTNMHYKLVRRVVFGNASREPLGEIWESPRYRAFREARRKLSDNVPWCGDCPFATSNCWYVSANEFDCYGNEVGCNECLYSAGLAHCLV</sequence>
<accession>A1RZK3</accession>
<reference evidence="9" key="1">
    <citation type="journal article" date="2008" name="J. Bacteriol.">
        <title>Genome sequence of Thermofilum pendens reveals an exceptional loss of biosynthetic pathways without genome reduction.</title>
        <authorList>
            <person name="Anderson I."/>
            <person name="Rodriguez J."/>
            <person name="Susanti D."/>
            <person name="Porat I."/>
            <person name="Reich C."/>
            <person name="Ulrich L.E."/>
            <person name="Elkins J.G."/>
            <person name="Mavromatis K."/>
            <person name="Lykidis A."/>
            <person name="Kim E."/>
            <person name="Thompson L.S."/>
            <person name="Nolan M."/>
            <person name="Land M."/>
            <person name="Copeland A."/>
            <person name="Lapidus A."/>
            <person name="Lucas S."/>
            <person name="Detter C."/>
            <person name="Zhulin I.B."/>
            <person name="Olsen G.J."/>
            <person name="Whitman W."/>
            <person name="Mukhopadhyay B."/>
            <person name="Bristow J."/>
            <person name="Kyrpides N."/>
        </authorList>
    </citation>
    <scope>NUCLEOTIDE SEQUENCE [LARGE SCALE GENOMIC DNA]</scope>
    <source>
        <strain evidence="9">DSM 2475 / Hrk 5</strain>
    </source>
</reference>
<dbReference type="InterPro" id="IPR058240">
    <property type="entry name" value="rSAM_sf"/>
</dbReference>
<dbReference type="PANTHER" id="PTHR11228:SF34">
    <property type="entry name" value="TUNGSTEN-CONTAINING ALDEHYDE FERREDOXIN OXIDOREDUCTASE COFACTOR MODIFYING PROTEIN"/>
    <property type="match status" value="1"/>
</dbReference>
<dbReference type="GO" id="GO:0003824">
    <property type="term" value="F:catalytic activity"/>
    <property type="evidence" value="ECO:0007669"/>
    <property type="project" value="InterPro"/>
</dbReference>
<name>A1RZK3_THEPD</name>
<dbReference type="CDD" id="cd01335">
    <property type="entry name" value="Radical_SAM"/>
    <property type="match status" value="1"/>
</dbReference>
<dbReference type="Gene3D" id="3.20.20.70">
    <property type="entry name" value="Aldolase class I"/>
    <property type="match status" value="2"/>
</dbReference>
<dbReference type="AlphaFoldDB" id="A1RZK3"/>
<evidence type="ECO:0000313" key="9">
    <source>
        <dbReference type="Proteomes" id="UP000000641"/>
    </source>
</evidence>
<keyword evidence="5" id="KW-0408">Iron</keyword>
<organism evidence="8 9">
    <name type="scientific">Thermofilum pendens (strain DSM 2475 / Hrk 5)</name>
    <dbReference type="NCBI Taxonomy" id="368408"/>
    <lineage>
        <taxon>Archaea</taxon>
        <taxon>Thermoproteota</taxon>
        <taxon>Thermoprotei</taxon>
        <taxon>Thermofilales</taxon>
        <taxon>Thermofilaceae</taxon>
        <taxon>Thermofilum</taxon>
    </lineage>
</organism>
<dbReference type="GO" id="GO:0046872">
    <property type="term" value="F:metal ion binding"/>
    <property type="evidence" value="ECO:0007669"/>
    <property type="project" value="UniProtKB-KW"/>
</dbReference>
<evidence type="ECO:0000256" key="6">
    <source>
        <dbReference type="ARBA" id="ARBA00023014"/>
    </source>
</evidence>
<dbReference type="PROSITE" id="PS51918">
    <property type="entry name" value="RADICAL_SAM"/>
    <property type="match status" value="1"/>
</dbReference>
<dbReference type="RefSeq" id="WP_011752898.1">
    <property type="nucleotide sequence ID" value="NC_008698.1"/>
</dbReference>